<evidence type="ECO:0000256" key="2">
    <source>
        <dbReference type="ARBA" id="ARBA00022679"/>
    </source>
</evidence>
<dbReference type="Pfam" id="PF03808">
    <property type="entry name" value="Glyco_tran_WecG"/>
    <property type="match status" value="1"/>
</dbReference>
<sequence length="278" mass="31442">MPAWACRARHNLDDLLMPAPPAPIRRLFGLDILAVTFDEAVTLLSEAAVRRDGAAKVVVTPNVDHVVRLERQPEFKRNYAQADFLFADGMPVIWASRLLGEPLPERVTGADLFTALCRQAVAGNWRVALLGGMPGDEARLQARFEEYYPGLRIDIRCPSMRFDPHGEEGLAAADWVRELDADVVFVCLGMPKQENWSLRHAPSFGGGIVLCVGAAMEFAIGLQSRAPLWVQRNGLEWLWRLASNPRRLWRRYLVEDTRFLALCWREWRTRRQGRSPGA</sequence>
<protein>
    <submittedName>
        <fullName evidence="3">N-acetylmannosaminyltransferase</fullName>
        <ecNumber evidence="3">2.4.1.187</ecNumber>
    </submittedName>
</protein>
<accession>A0A1C3K7A6</accession>
<keyword evidence="5" id="KW-1185">Reference proteome</keyword>
<dbReference type="NCBIfam" id="TIGR00696">
    <property type="entry name" value="wecG_tagA_cpsF"/>
    <property type="match status" value="1"/>
</dbReference>
<organism evidence="3 5">
    <name type="scientific">Orrella dioscoreae</name>
    <dbReference type="NCBI Taxonomy" id="1851544"/>
    <lineage>
        <taxon>Bacteria</taxon>
        <taxon>Pseudomonadati</taxon>
        <taxon>Pseudomonadota</taxon>
        <taxon>Betaproteobacteria</taxon>
        <taxon>Burkholderiales</taxon>
        <taxon>Alcaligenaceae</taxon>
        <taxon>Orrella</taxon>
    </lineage>
</organism>
<dbReference type="PANTHER" id="PTHR34136:SF1">
    <property type="entry name" value="UDP-N-ACETYL-D-MANNOSAMINURONIC ACID TRANSFERASE"/>
    <property type="match status" value="1"/>
</dbReference>
<dbReference type="PANTHER" id="PTHR34136">
    <property type="match status" value="1"/>
</dbReference>
<dbReference type="InterPro" id="IPR004629">
    <property type="entry name" value="WecG_TagA_CpsF"/>
</dbReference>
<dbReference type="Proteomes" id="UP000078558">
    <property type="component" value="Chromosome I"/>
</dbReference>
<dbReference type="EC" id="2.4.1.187" evidence="3"/>
<dbReference type="STRING" id="1851544.ODI_03824"/>
<evidence type="ECO:0000313" key="5">
    <source>
        <dbReference type="Proteomes" id="UP000078558"/>
    </source>
</evidence>
<evidence type="ECO:0000313" key="3">
    <source>
        <dbReference type="EMBL" id="SBT27237.1"/>
    </source>
</evidence>
<dbReference type="KEGG" id="odi:ODI_R2603"/>
<dbReference type="EMBL" id="FLRC01000053">
    <property type="protein sequence ID" value="SBT27237.1"/>
    <property type="molecule type" value="Genomic_DNA"/>
</dbReference>
<keyword evidence="1 3" id="KW-0328">Glycosyltransferase</keyword>
<dbReference type="CDD" id="cd06533">
    <property type="entry name" value="Glyco_transf_WecG_TagA"/>
    <property type="match status" value="1"/>
</dbReference>
<gene>
    <name evidence="3" type="ORF">ODI_03824</name>
    <name evidence="4" type="ORF">ODI_R2603</name>
</gene>
<keyword evidence="2 3" id="KW-0808">Transferase</keyword>
<evidence type="ECO:0000313" key="4">
    <source>
        <dbReference type="EMBL" id="SOE50249.1"/>
    </source>
</evidence>
<dbReference type="EMBL" id="LT907988">
    <property type="protein sequence ID" value="SOE50249.1"/>
    <property type="molecule type" value="Genomic_DNA"/>
</dbReference>
<name>A0A1C3K7A6_9BURK</name>
<reference evidence="3 5" key="1">
    <citation type="submission" date="2016-06" db="EMBL/GenBank/DDBJ databases">
        <authorList>
            <person name="Kjaerup R.B."/>
            <person name="Dalgaard T.S."/>
            <person name="Juul-Madsen H.R."/>
        </authorList>
    </citation>
    <scope>NUCLEOTIDE SEQUENCE [LARGE SCALE GENOMIC DNA]</scope>
    <source>
        <strain evidence="3">Orrdi1</strain>
    </source>
</reference>
<dbReference type="GO" id="GO:0047244">
    <property type="term" value="F:N-acetylglucosaminyldiphosphoundecaprenol N-acetyl-beta-D-mannosaminyltransferase activity"/>
    <property type="evidence" value="ECO:0007669"/>
    <property type="project" value="UniProtKB-EC"/>
</dbReference>
<proteinExistence type="predicted"/>
<evidence type="ECO:0000256" key="1">
    <source>
        <dbReference type="ARBA" id="ARBA00022676"/>
    </source>
</evidence>
<dbReference type="AlphaFoldDB" id="A0A1C3K7A6"/>
<reference evidence="4 5" key="2">
    <citation type="submission" date="2017-08" db="EMBL/GenBank/DDBJ databases">
        <authorList>
            <person name="de Groot N.N."/>
        </authorList>
    </citation>
    <scope>NUCLEOTIDE SEQUENCE [LARGE SCALE GENOMIC DNA]</scope>
    <source>
        <strain evidence="4">Orrdi1</strain>
    </source>
</reference>